<dbReference type="PIRSF" id="PIRSF005096">
    <property type="entry name" value="GALM"/>
    <property type="match status" value="1"/>
</dbReference>
<dbReference type="AlphaFoldDB" id="A0A2W5R2H6"/>
<dbReference type="SUPFAM" id="SSF74650">
    <property type="entry name" value="Galactose mutarotase-like"/>
    <property type="match status" value="1"/>
</dbReference>
<proteinExistence type="inferred from homology"/>
<dbReference type="NCBIfam" id="NF008277">
    <property type="entry name" value="PRK11055.1"/>
    <property type="match status" value="1"/>
</dbReference>
<feature type="active site" description="Proton donor" evidence="6">
    <location>
        <position position="176"/>
    </location>
</feature>
<evidence type="ECO:0000256" key="3">
    <source>
        <dbReference type="ARBA" id="ARBA00023235"/>
    </source>
</evidence>
<evidence type="ECO:0000313" key="10">
    <source>
        <dbReference type="EMBL" id="PZQ81335.1"/>
    </source>
</evidence>
<dbReference type="InterPro" id="IPR011013">
    <property type="entry name" value="Gal_mutarotase_sf_dom"/>
</dbReference>
<dbReference type="Pfam" id="PF01263">
    <property type="entry name" value="Aldose_epim"/>
    <property type="match status" value="1"/>
</dbReference>
<sequence>MSRIERVGEADGTPVHEITLTGPDGTSARVLSWGATLRDLLVPGPDGALTRVVLGYEDFEPYLANPSYLGATCGRVANRIHDGRFTLDGRDYDVGRNEAGISHLHGGTRGFSHRPWDILAADWTSVTLGRTSPDGEEGYPGTLDVRCTYRLSAPATLTVEMTATTNAPTAVNLAHHSYFTLDPEGSVRDLEVEIAAHSYTPVDEQLIPTGALAPVAGTPFDFTRPRRLGEQATLYDVNFVLEGTPHATPRFAARARSPRTGMALTVLTTEPGLQLYDGQYLKPTAHGLGGQTHGPHAGICFEAQNFPDAVNRTAFPSPWLRPGRPYWQVTRYHFAAGDSPSE</sequence>
<dbReference type="InterPro" id="IPR047215">
    <property type="entry name" value="Galactose_mutarotase-like"/>
</dbReference>
<evidence type="ECO:0000256" key="1">
    <source>
        <dbReference type="ARBA" id="ARBA00005028"/>
    </source>
</evidence>
<dbReference type="EC" id="5.1.3.3" evidence="5"/>
<reference evidence="10 11" key="1">
    <citation type="submission" date="2017-08" db="EMBL/GenBank/DDBJ databases">
        <title>Infants hospitalized years apart are colonized by the same room-sourced microbial strains.</title>
        <authorList>
            <person name="Brooks B."/>
            <person name="Olm M.R."/>
            <person name="Firek B.A."/>
            <person name="Baker R."/>
            <person name="Thomas B.C."/>
            <person name="Morowitz M.J."/>
            <person name="Banfield J.F."/>
        </authorList>
    </citation>
    <scope>NUCLEOTIDE SEQUENCE [LARGE SCALE GENOMIC DNA]</scope>
    <source>
        <strain evidence="10">S2_005_001_R2_27</strain>
    </source>
</reference>
<keyword evidence="3 5" id="KW-0413">Isomerase</keyword>
<accession>A0A2W5R2H6</accession>
<dbReference type="UniPathway" id="UPA00242"/>
<evidence type="ECO:0000256" key="4">
    <source>
        <dbReference type="ARBA" id="ARBA00023277"/>
    </source>
</evidence>
<comment type="catalytic activity">
    <reaction evidence="5">
        <text>alpha-D-glucose = beta-D-glucose</text>
        <dbReference type="Rhea" id="RHEA:10264"/>
        <dbReference type="ChEBI" id="CHEBI:15903"/>
        <dbReference type="ChEBI" id="CHEBI:17925"/>
        <dbReference type="EC" id="5.1.3.3"/>
    </reaction>
</comment>
<evidence type="ECO:0000256" key="6">
    <source>
        <dbReference type="PIRSR" id="PIRSR005096-1"/>
    </source>
</evidence>
<evidence type="ECO:0000256" key="8">
    <source>
        <dbReference type="PIRSR" id="PIRSR005096-3"/>
    </source>
</evidence>
<dbReference type="PANTHER" id="PTHR10091">
    <property type="entry name" value="ALDOSE-1-EPIMERASE"/>
    <property type="match status" value="1"/>
</dbReference>
<organism evidence="10 11">
    <name type="scientific">Ancylobacter novellus</name>
    <name type="common">Thiobacillus novellus</name>
    <dbReference type="NCBI Taxonomy" id="921"/>
    <lineage>
        <taxon>Bacteria</taxon>
        <taxon>Pseudomonadati</taxon>
        <taxon>Pseudomonadota</taxon>
        <taxon>Alphaproteobacteria</taxon>
        <taxon>Hyphomicrobiales</taxon>
        <taxon>Xanthobacteraceae</taxon>
        <taxon>Ancylobacter</taxon>
    </lineage>
</organism>
<dbReference type="GO" id="GO:0004034">
    <property type="term" value="F:aldose 1-epimerase activity"/>
    <property type="evidence" value="ECO:0007669"/>
    <property type="project" value="UniProtKB-EC"/>
</dbReference>
<name>A0A2W5R2H6_ANCNO</name>
<dbReference type="InterPro" id="IPR014718">
    <property type="entry name" value="GH-type_carb-bd"/>
</dbReference>
<comment type="caution">
    <text evidence="10">The sequence shown here is derived from an EMBL/GenBank/DDBJ whole genome shotgun (WGS) entry which is preliminary data.</text>
</comment>
<dbReference type="GO" id="GO:0033499">
    <property type="term" value="P:galactose catabolic process via UDP-galactose, Leloir pathway"/>
    <property type="evidence" value="ECO:0007669"/>
    <property type="project" value="TreeGrafter"/>
</dbReference>
<feature type="binding site" evidence="8">
    <location>
        <begin position="78"/>
        <end position="79"/>
    </location>
    <ligand>
        <name>beta-D-galactose</name>
        <dbReference type="ChEBI" id="CHEBI:27667"/>
    </ligand>
</feature>
<dbReference type="InterPro" id="IPR015443">
    <property type="entry name" value="Aldose_1-epimerase"/>
</dbReference>
<evidence type="ECO:0000313" key="11">
    <source>
        <dbReference type="Proteomes" id="UP000248887"/>
    </source>
</evidence>
<dbReference type="CDD" id="cd09019">
    <property type="entry name" value="galactose_mutarotase_like"/>
    <property type="match status" value="1"/>
</dbReference>
<dbReference type="Gene3D" id="2.70.98.10">
    <property type="match status" value="1"/>
</dbReference>
<dbReference type="Proteomes" id="UP000248887">
    <property type="component" value="Unassembled WGS sequence"/>
</dbReference>
<dbReference type="GO" id="GO:0030246">
    <property type="term" value="F:carbohydrate binding"/>
    <property type="evidence" value="ECO:0007669"/>
    <property type="project" value="InterPro"/>
</dbReference>
<evidence type="ECO:0000256" key="7">
    <source>
        <dbReference type="PIRSR" id="PIRSR005096-2"/>
    </source>
</evidence>
<gene>
    <name evidence="10" type="ORF">DI549_14405</name>
</gene>
<keyword evidence="4 5" id="KW-0119">Carbohydrate metabolism</keyword>
<evidence type="ECO:0000256" key="9">
    <source>
        <dbReference type="SAM" id="MobiDB-lite"/>
    </source>
</evidence>
<feature type="binding site" evidence="8">
    <location>
        <begin position="176"/>
        <end position="178"/>
    </location>
    <ligand>
        <name>beta-D-galactose</name>
        <dbReference type="ChEBI" id="CHEBI:27667"/>
    </ligand>
</feature>
<comment type="similarity">
    <text evidence="2 5">Belongs to the aldose epimerase family.</text>
</comment>
<comment type="pathway">
    <text evidence="1 5">Carbohydrate metabolism; hexose metabolism.</text>
</comment>
<feature type="active site" description="Proton acceptor" evidence="6">
    <location>
        <position position="302"/>
    </location>
</feature>
<evidence type="ECO:0000256" key="2">
    <source>
        <dbReference type="ARBA" id="ARBA00006206"/>
    </source>
</evidence>
<dbReference type="InterPro" id="IPR008183">
    <property type="entry name" value="Aldose_1/G6P_1-epimerase"/>
</dbReference>
<dbReference type="EMBL" id="QFQD01000047">
    <property type="protein sequence ID" value="PZQ81335.1"/>
    <property type="molecule type" value="Genomic_DNA"/>
</dbReference>
<feature type="region of interest" description="Disordered" evidence="9">
    <location>
        <begin position="1"/>
        <end position="21"/>
    </location>
</feature>
<protein>
    <recommendedName>
        <fullName evidence="5">Aldose 1-epimerase</fullName>
        <ecNumber evidence="5">5.1.3.3</ecNumber>
    </recommendedName>
</protein>
<feature type="binding site" evidence="7">
    <location>
        <position position="236"/>
    </location>
    <ligand>
        <name>beta-D-galactose</name>
        <dbReference type="ChEBI" id="CHEBI:27667"/>
    </ligand>
</feature>
<dbReference type="GO" id="GO:0006006">
    <property type="term" value="P:glucose metabolic process"/>
    <property type="evidence" value="ECO:0007669"/>
    <property type="project" value="TreeGrafter"/>
</dbReference>
<dbReference type="PANTHER" id="PTHR10091:SF0">
    <property type="entry name" value="GALACTOSE MUTAROTASE"/>
    <property type="match status" value="1"/>
</dbReference>
<evidence type="ECO:0000256" key="5">
    <source>
        <dbReference type="PIRNR" id="PIRNR005096"/>
    </source>
</evidence>